<dbReference type="InterPro" id="IPR027417">
    <property type="entry name" value="P-loop_NTPase"/>
</dbReference>
<reference evidence="8" key="1">
    <citation type="submission" date="2018-06" db="EMBL/GenBank/DDBJ databases">
        <authorList>
            <person name="Zhirakovskaya E."/>
        </authorList>
    </citation>
    <scope>NUCLEOTIDE SEQUENCE</scope>
</reference>
<dbReference type="GO" id="GO:0005829">
    <property type="term" value="C:cytosol"/>
    <property type="evidence" value="ECO:0007669"/>
    <property type="project" value="TreeGrafter"/>
</dbReference>
<dbReference type="Pfam" id="PF02562">
    <property type="entry name" value="PhoH"/>
    <property type="match status" value="1"/>
</dbReference>
<keyword evidence="5" id="KW-0067">ATP-binding</keyword>
<comment type="subcellular location">
    <subcellularLocation>
        <location evidence="1">Cytoplasm</location>
    </subcellularLocation>
</comment>
<dbReference type="PANTHER" id="PTHR30473">
    <property type="entry name" value="PROTEIN PHOH"/>
    <property type="match status" value="1"/>
</dbReference>
<sequence>MHEILLDYKRSFQDLAGANDKNLHRIEKGFNVRIFTRADKLRIQGEKADAEMAESLLKQLTELVESGLNINNGELKFIIPTFHDDPTIRIKDIFDETIRLVSGKREIIPRSIAQREYVFAMSKFDIVLATGPAGTGKTYLAMACAVDDLLKKRVSRIILTRPAVEAGERLGF</sequence>
<accession>A0A3B1C0K7</accession>
<proteinExistence type="inferred from homology"/>
<evidence type="ECO:0000256" key="4">
    <source>
        <dbReference type="ARBA" id="ARBA00022741"/>
    </source>
</evidence>
<gene>
    <name evidence="8" type="ORF">MNBD_NITROSPINAE04-1099</name>
</gene>
<organism evidence="8">
    <name type="scientific">hydrothermal vent metagenome</name>
    <dbReference type="NCBI Taxonomy" id="652676"/>
    <lineage>
        <taxon>unclassified sequences</taxon>
        <taxon>metagenomes</taxon>
        <taxon>ecological metagenomes</taxon>
    </lineage>
</organism>
<keyword evidence="4" id="KW-0547">Nucleotide-binding</keyword>
<name>A0A3B1C0K7_9ZZZZ</name>
<dbReference type="Gene3D" id="3.40.50.300">
    <property type="entry name" value="P-loop containing nucleotide triphosphate hydrolases"/>
    <property type="match status" value="1"/>
</dbReference>
<evidence type="ECO:0000256" key="5">
    <source>
        <dbReference type="ARBA" id="ARBA00022840"/>
    </source>
</evidence>
<evidence type="ECO:0000256" key="1">
    <source>
        <dbReference type="ARBA" id="ARBA00004496"/>
    </source>
</evidence>
<dbReference type="EMBL" id="UOGA01000173">
    <property type="protein sequence ID" value="VAX20291.1"/>
    <property type="molecule type" value="Genomic_DNA"/>
</dbReference>
<dbReference type="InterPro" id="IPR051451">
    <property type="entry name" value="PhoH2-like"/>
</dbReference>
<evidence type="ECO:0000256" key="2">
    <source>
        <dbReference type="ARBA" id="ARBA00010393"/>
    </source>
</evidence>
<comment type="similarity">
    <text evidence="2">Belongs to the PhoH family.</text>
</comment>
<dbReference type="GO" id="GO:0005524">
    <property type="term" value="F:ATP binding"/>
    <property type="evidence" value="ECO:0007669"/>
    <property type="project" value="UniProtKB-KW"/>
</dbReference>
<evidence type="ECO:0000256" key="6">
    <source>
        <dbReference type="ARBA" id="ARBA00039970"/>
    </source>
</evidence>
<feature type="non-terminal residue" evidence="8">
    <location>
        <position position="172"/>
    </location>
</feature>
<feature type="domain" description="PhoH-like protein" evidence="7">
    <location>
        <begin position="107"/>
        <end position="172"/>
    </location>
</feature>
<dbReference type="InterPro" id="IPR003714">
    <property type="entry name" value="PhoH"/>
</dbReference>
<dbReference type="PANTHER" id="PTHR30473:SF1">
    <property type="entry name" value="PHOH-LIKE PROTEIN"/>
    <property type="match status" value="1"/>
</dbReference>
<evidence type="ECO:0000256" key="3">
    <source>
        <dbReference type="ARBA" id="ARBA00022490"/>
    </source>
</evidence>
<protein>
    <recommendedName>
        <fullName evidence="6">PhoH-like protein</fullName>
    </recommendedName>
</protein>
<evidence type="ECO:0000313" key="8">
    <source>
        <dbReference type="EMBL" id="VAX20291.1"/>
    </source>
</evidence>
<dbReference type="SUPFAM" id="SSF52540">
    <property type="entry name" value="P-loop containing nucleoside triphosphate hydrolases"/>
    <property type="match status" value="1"/>
</dbReference>
<dbReference type="AlphaFoldDB" id="A0A3B1C0K7"/>
<evidence type="ECO:0000259" key="7">
    <source>
        <dbReference type="Pfam" id="PF02562"/>
    </source>
</evidence>
<keyword evidence="3" id="KW-0963">Cytoplasm</keyword>